<name>A0A4Q9VSX2_9HYPH</name>
<dbReference type="Pfam" id="PF24793">
    <property type="entry name" value="GINT1_N"/>
    <property type="match status" value="1"/>
</dbReference>
<gene>
    <name evidence="2" type="ORF">EYW49_08730</name>
</gene>
<evidence type="ECO:0000259" key="1">
    <source>
        <dbReference type="Pfam" id="PF24793"/>
    </source>
</evidence>
<keyword evidence="3" id="KW-1185">Reference proteome</keyword>
<dbReference type="Gene3D" id="2.115.10.20">
    <property type="entry name" value="Glycosyl hydrolase domain, family 43"/>
    <property type="match status" value="1"/>
</dbReference>
<evidence type="ECO:0000313" key="3">
    <source>
        <dbReference type="Proteomes" id="UP000292781"/>
    </source>
</evidence>
<proteinExistence type="predicted"/>
<reference evidence="2 3" key="1">
    <citation type="submission" date="2019-02" db="EMBL/GenBank/DDBJ databases">
        <title>Siculibacillus lacustris gen. nov., sp. nov., a new rosette-forming bacterium isolated from a freshwater crater lake (Lake St. Ana, Romania).</title>
        <authorList>
            <person name="Felfoldi T."/>
            <person name="Marton Z."/>
            <person name="Szabo A."/>
            <person name="Mentes A."/>
            <person name="Boka K."/>
            <person name="Marialigeti K."/>
            <person name="Mathe I."/>
            <person name="Koncz M."/>
            <person name="Schumann P."/>
            <person name="Toth E."/>
        </authorList>
    </citation>
    <scope>NUCLEOTIDE SEQUENCE [LARGE SCALE GENOMIC DNA]</scope>
    <source>
        <strain evidence="2 3">SA-279</strain>
    </source>
</reference>
<dbReference type="SUPFAM" id="SSF75005">
    <property type="entry name" value="Arabinanase/levansucrase/invertase"/>
    <property type="match status" value="1"/>
</dbReference>
<dbReference type="EMBL" id="SJFN01000010">
    <property type="protein sequence ID" value="TBW38766.1"/>
    <property type="molecule type" value="Genomic_DNA"/>
</dbReference>
<sequence length="507" mass="54620">MKLLLIVETARPRRWMADLAASLIARGHLVRCEGVTAPPPPALLAEVLELERLLVGRLRPSGADRVAPTTIAPPPDADFAPDLTLDLTRAPPEPGPANRLVLHADGLPGEDAAIAALTAGSTPLIEIVDTAGAVVERGLPSLEAAAGLRGGIEAVGARVATLVLAHVGAVAAGRARPIPPAIFAPARGLARSAGRALAQTLAATLVRSVYRLCCHAPHWRVGWRLHDGPGIAETGDLSGPLFQVLADPGPRFYADPFVATWEGRTALFVEDLDHRLGRGVVSAIPFDARGPSGPARPVLQEPWHLSYPFVFAHDGALWMIPESTGARDVALYRCTAFPDRWERVATLLDDLVLSDATIFEHAGRWWMFGTARDGGGGWSDTLSIHVAPSPFGPWRPHAVEAPLVDRTQARPAGAVFRRGDRLFRPAQDCSDGYGGALVLAEITRLDDDDFRQEVRAVLRPGRRWPGRRLHTLNRVGRLEVIDGSVLRPRSRLLARVVEARTRPRGEP</sequence>
<dbReference type="RefSeq" id="WP_131308334.1">
    <property type="nucleotide sequence ID" value="NZ_SJFN01000010.1"/>
</dbReference>
<comment type="caution">
    <text evidence="2">The sequence shown here is derived from an EMBL/GenBank/DDBJ whole genome shotgun (WGS) entry which is preliminary data.</text>
</comment>
<dbReference type="OrthoDB" id="3771157at2"/>
<dbReference type="AlphaFoldDB" id="A0A4Q9VSX2"/>
<dbReference type="InterPro" id="IPR056442">
    <property type="entry name" value="GINT1_N"/>
</dbReference>
<evidence type="ECO:0000313" key="2">
    <source>
        <dbReference type="EMBL" id="TBW38766.1"/>
    </source>
</evidence>
<dbReference type="InterPro" id="IPR023296">
    <property type="entry name" value="Glyco_hydro_beta-prop_sf"/>
</dbReference>
<feature type="domain" description="Glucosamine inositolphosphorylceramide transferase 1 N-terminal" evidence="1">
    <location>
        <begin position="252"/>
        <end position="473"/>
    </location>
</feature>
<dbReference type="Proteomes" id="UP000292781">
    <property type="component" value="Unassembled WGS sequence"/>
</dbReference>
<accession>A0A4Q9VSX2</accession>
<protein>
    <recommendedName>
        <fullName evidence="1">Glucosamine inositolphosphorylceramide transferase 1 N-terminal domain-containing protein</fullName>
    </recommendedName>
</protein>
<organism evidence="2 3">
    <name type="scientific">Siculibacillus lacustris</name>
    <dbReference type="NCBI Taxonomy" id="1549641"/>
    <lineage>
        <taxon>Bacteria</taxon>
        <taxon>Pseudomonadati</taxon>
        <taxon>Pseudomonadota</taxon>
        <taxon>Alphaproteobacteria</taxon>
        <taxon>Hyphomicrobiales</taxon>
        <taxon>Ancalomicrobiaceae</taxon>
        <taxon>Siculibacillus</taxon>
    </lineage>
</organism>